<keyword evidence="9" id="KW-0234">DNA repair</keyword>
<evidence type="ECO:0000259" key="10">
    <source>
        <dbReference type="SMART" id="SM00986"/>
    </source>
</evidence>
<organism evidence="11 12">
    <name type="scientific">Novosphingobium anseongense</name>
    <dbReference type="NCBI Taxonomy" id="3133436"/>
    <lineage>
        <taxon>Bacteria</taxon>
        <taxon>Pseudomonadati</taxon>
        <taxon>Pseudomonadota</taxon>
        <taxon>Alphaproteobacteria</taxon>
        <taxon>Sphingomonadales</taxon>
        <taxon>Sphingomonadaceae</taxon>
        <taxon>Novosphingobium</taxon>
    </lineage>
</organism>
<protein>
    <recommendedName>
        <fullName evidence="2">Type-4 uracil-DNA glycosylase</fullName>
    </recommendedName>
</protein>
<gene>
    <name evidence="11" type="ORF">WG901_15560</name>
</gene>
<dbReference type="RefSeq" id="WP_339588012.1">
    <property type="nucleotide sequence ID" value="NZ_JBBHJZ010000003.1"/>
</dbReference>
<evidence type="ECO:0000313" key="11">
    <source>
        <dbReference type="EMBL" id="MEJ5978068.1"/>
    </source>
</evidence>
<dbReference type="InterPro" id="IPR025404">
    <property type="entry name" value="DUF4130"/>
</dbReference>
<keyword evidence="12" id="KW-1185">Reference proteome</keyword>
<dbReference type="InterPro" id="IPR051536">
    <property type="entry name" value="UDG_Type-4/5"/>
</dbReference>
<dbReference type="Pfam" id="PF13566">
    <property type="entry name" value="DUF4130"/>
    <property type="match status" value="1"/>
</dbReference>
<evidence type="ECO:0000256" key="2">
    <source>
        <dbReference type="ARBA" id="ARBA00019403"/>
    </source>
</evidence>
<feature type="domain" description="Uracil-DNA glycosylase-like" evidence="10">
    <location>
        <begin position="301"/>
        <end position="460"/>
    </location>
</feature>
<dbReference type="InterPro" id="IPR005273">
    <property type="entry name" value="Ura-DNA_glyco_family4"/>
</dbReference>
<proteinExistence type="inferred from homology"/>
<evidence type="ECO:0000256" key="7">
    <source>
        <dbReference type="ARBA" id="ARBA00023004"/>
    </source>
</evidence>
<dbReference type="Proteomes" id="UP001361239">
    <property type="component" value="Unassembled WGS sequence"/>
</dbReference>
<evidence type="ECO:0000256" key="5">
    <source>
        <dbReference type="ARBA" id="ARBA00022763"/>
    </source>
</evidence>
<dbReference type="CDD" id="cd10030">
    <property type="entry name" value="UDG-F4_TTUDGA_SPO1dp_like"/>
    <property type="match status" value="1"/>
</dbReference>
<dbReference type="SMART" id="SM00986">
    <property type="entry name" value="UDG"/>
    <property type="match status" value="1"/>
</dbReference>
<dbReference type="PANTHER" id="PTHR33693:SF9">
    <property type="entry name" value="TYPE-4 URACIL-DNA GLYCOSYLASE"/>
    <property type="match status" value="1"/>
</dbReference>
<evidence type="ECO:0000256" key="3">
    <source>
        <dbReference type="ARBA" id="ARBA00022485"/>
    </source>
</evidence>
<evidence type="ECO:0000256" key="9">
    <source>
        <dbReference type="ARBA" id="ARBA00023204"/>
    </source>
</evidence>
<dbReference type="EMBL" id="JBBHJZ010000003">
    <property type="protein sequence ID" value="MEJ5978068.1"/>
    <property type="molecule type" value="Genomic_DNA"/>
</dbReference>
<dbReference type="InterPro" id="IPR005122">
    <property type="entry name" value="Uracil-DNA_glycosylase-like"/>
</dbReference>
<dbReference type="InterPro" id="IPR036895">
    <property type="entry name" value="Uracil-DNA_glycosylase-like_sf"/>
</dbReference>
<dbReference type="SUPFAM" id="SSF52141">
    <property type="entry name" value="Uracil-DNA glycosylase-like"/>
    <property type="match status" value="1"/>
</dbReference>
<keyword evidence="6" id="KW-0378">Hydrolase</keyword>
<evidence type="ECO:0000256" key="4">
    <source>
        <dbReference type="ARBA" id="ARBA00022723"/>
    </source>
</evidence>
<evidence type="ECO:0000256" key="8">
    <source>
        <dbReference type="ARBA" id="ARBA00023014"/>
    </source>
</evidence>
<keyword evidence="7" id="KW-0408">Iron</keyword>
<dbReference type="NCBIfam" id="TIGR03914">
    <property type="entry name" value="UDG_fam_dom"/>
    <property type="match status" value="1"/>
</dbReference>
<dbReference type="SMART" id="SM00987">
    <property type="entry name" value="UreE_C"/>
    <property type="match status" value="1"/>
</dbReference>
<name>A0ABU8RYH5_9SPHN</name>
<keyword evidence="4" id="KW-0479">Metal-binding</keyword>
<dbReference type="Gene3D" id="3.40.470.10">
    <property type="entry name" value="Uracil-DNA glycosylase-like domain"/>
    <property type="match status" value="1"/>
</dbReference>
<sequence>MTPASKPAPASRARFLTVRLAAEDDFDGWRDAARRLAGADVSPDVVIWQVGEHVGELFADALPLPPPPVSELRVSRAFVELARAAALHRDPERFALLYRLLVRLSAKPGLIEDHADPLVRRIEMLAKAVRRDIHKMRAFVRFRELDGAFVAWFEPEHHIVRANVGFFVRRFAAMRWSILTPDVSLHWDGANLQEGPGADRSQAPDGDVLEEVWKAYYASIFNPARLKVGTMLKEMPRKYWKNMPEAELIAPLIAGAQAREATMTAQVVAEPERAITLSGLREEAQACRRCPLYQDATQCVFGEGPSDARIMIVGEQPGDEEDRQGHPFVGPAGQVLERAMAEAEIDRGRIWLTNAVKHFKFVQRGKRRIHQSPTAGEITACKWWLDQEISLLRPKATVMLGASAIRGVTGKAGAVGALREQALPLAHGLGIASYHPSYILRQPDREAADQAYAALVTDLRRAVSEAGSD</sequence>
<comment type="caution">
    <text evidence="11">The sequence shown here is derived from an EMBL/GenBank/DDBJ whole genome shotgun (WGS) entry which is preliminary data.</text>
</comment>
<dbReference type="PANTHER" id="PTHR33693">
    <property type="entry name" value="TYPE-5 URACIL-DNA GLYCOSYLASE"/>
    <property type="match status" value="1"/>
</dbReference>
<keyword evidence="5" id="KW-0227">DNA damage</keyword>
<evidence type="ECO:0000256" key="6">
    <source>
        <dbReference type="ARBA" id="ARBA00022801"/>
    </source>
</evidence>
<dbReference type="Pfam" id="PF03167">
    <property type="entry name" value="UDG"/>
    <property type="match status" value="1"/>
</dbReference>
<evidence type="ECO:0000313" key="12">
    <source>
        <dbReference type="Proteomes" id="UP001361239"/>
    </source>
</evidence>
<comment type="similarity">
    <text evidence="1">Belongs to the uracil-DNA glycosylase (UDG) superfamily. Type 4 (UDGa) family.</text>
</comment>
<accession>A0ABU8RYH5</accession>
<keyword evidence="3" id="KW-0004">4Fe-4S</keyword>
<keyword evidence="8" id="KW-0411">Iron-sulfur</keyword>
<dbReference type="InterPro" id="IPR023875">
    <property type="entry name" value="DNA_repair_put"/>
</dbReference>
<dbReference type="NCBIfam" id="TIGR03915">
    <property type="entry name" value="SAM_7_link_chp"/>
    <property type="match status" value="1"/>
</dbReference>
<reference evidence="11 12" key="1">
    <citation type="submission" date="2024-03" db="EMBL/GenBank/DDBJ databases">
        <authorList>
            <person name="Jo J.-H."/>
        </authorList>
    </citation>
    <scope>NUCLEOTIDE SEQUENCE [LARGE SCALE GENOMIC DNA]</scope>
    <source>
        <strain evidence="11 12">PS1R-30</strain>
    </source>
</reference>
<evidence type="ECO:0000256" key="1">
    <source>
        <dbReference type="ARBA" id="ARBA00006521"/>
    </source>
</evidence>